<proteinExistence type="predicted"/>
<name>A0ABQ2GR15_9DEIO</name>
<accession>A0ABQ2GR15</accession>
<dbReference type="PANTHER" id="PTHR43611:SF3">
    <property type="entry name" value="FLAVIN MONONUCLEOTIDE HYDROLASE 1, CHLOROPLATIC"/>
    <property type="match status" value="1"/>
</dbReference>
<protein>
    <recommendedName>
        <fullName evidence="3">HAD family phosphatase</fullName>
    </recommendedName>
</protein>
<dbReference type="CDD" id="cd02603">
    <property type="entry name" value="HAD_sEH-N_like"/>
    <property type="match status" value="1"/>
</dbReference>
<dbReference type="InterPro" id="IPR023198">
    <property type="entry name" value="PGP-like_dom2"/>
</dbReference>
<evidence type="ECO:0008006" key="3">
    <source>
        <dbReference type="Google" id="ProtNLM"/>
    </source>
</evidence>
<reference evidence="2" key="1">
    <citation type="journal article" date="2019" name="Int. J. Syst. Evol. Microbiol.">
        <title>The Global Catalogue of Microorganisms (GCM) 10K type strain sequencing project: providing services to taxonomists for standard genome sequencing and annotation.</title>
        <authorList>
            <consortium name="The Broad Institute Genomics Platform"/>
            <consortium name="The Broad Institute Genome Sequencing Center for Infectious Disease"/>
            <person name="Wu L."/>
            <person name="Ma J."/>
        </authorList>
    </citation>
    <scope>NUCLEOTIDE SEQUENCE [LARGE SCALE GENOMIC DNA]</scope>
    <source>
        <strain evidence="2">JCM 15443</strain>
    </source>
</reference>
<dbReference type="SFLD" id="SFLDG01129">
    <property type="entry name" value="C1.5:_HAD__Beta-PGM__Phosphata"/>
    <property type="match status" value="1"/>
</dbReference>
<keyword evidence="2" id="KW-1185">Reference proteome</keyword>
<sequence>MHLNSASTAAGRMRHNRAMSDSVVARHVAFDWGGVFTVGTFDGRSTQNVAERGGLPVERIRDSYFRHVRQLEVGAWTLEQFWDVMVQETGVTLPYPEFEALYLGSILDNPAMYHTLAVLPGHVRVGLLSNNYPVVSDHLRADSRFARFDALVFSNELGHKKPAPEAFAALEAAMGVPAAQVAFVDDVQENIDAARAAGFHGLLYHHEHHAAFERELAGWLSPGLSG</sequence>
<dbReference type="InterPro" id="IPR036412">
    <property type="entry name" value="HAD-like_sf"/>
</dbReference>
<evidence type="ECO:0000313" key="2">
    <source>
        <dbReference type="Proteomes" id="UP000661918"/>
    </source>
</evidence>
<dbReference type="PRINTS" id="PR00413">
    <property type="entry name" value="HADHALOGNASE"/>
</dbReference>
<comment type="caution">
    <text evidence="1">The sequence shown here is derived from an EMBL/GenBank/DDBJ whole genome shotgun (WGS) entry which is preliminary data.</text>
</comment>
<evidence type="ECO:0000313" key="1">
    <source>
        <dbReference type="EMBL" id="GGM06861.1"/>
    </source>
</evidence>
<dbReference type="PANTHER" id="PTHR43611">
    <property type="entry name" value="ALPHA-D-GLUCOSE 1-PHOSPHATE PHOSPHATASE"/>
    <property type="match status" value="1"/>
</dbReference>
<organism evidence="1 2">
    <name type="scientific">Deinococcus aerophilus</name>
    <dbReference type="NCBI Taxonomy" id="522488"/>
    <lineage>
        <taxon>Bacteria</taxon>
        <taxon>Thermotogati</taxon>
        <taxon>Deinococcota</taxon>
        <taxon>Deinococci</taxon>
        <taxon>Deinococcales</taxon>
        <taxon>Deinococcaceae</taxon>
        <taxon>Deinococcus</taxon>
    </lineage>
</organism>
<dbReference type="NCBIfam" id="TIGR01509">
    <property type="entry name" value="HAD-SF-IA-v3"/>
    <property type="match status" value="1"/>
</dbReference>
<dbReference type="SUPFAM" id="SSF56784">
    <property type="entry name" value="HAD-like"/>
    <property type="match status" value="1"/>
</dbReference>
<dbReference type="Gene3D" id="1.10.150.240">
    <property type="entry name" value="Putative phosphatase, domain 2"/>
    <property type="match status" value="1"/>
</dbReference>
<gene>
    <name evidence="1" type="ORF">GCM10010841_13850</name>
</gene>
<dbReference type="InterPro" id="IPR023214">
    <property type="entry name" value="HAD_sf"/>
</dbReference>
<dbReference type="Proteomes" id="UP000661918">
    <property type="component" value="Unassembled WGS sequence"/>
</dbReference>
<dbReference type="EMBL" id="BMOM01000008">
    <property type="protein sequence ID" value="GGM06861.1"/>
    <property type="molecule type" value="Genomic_DNA"/>
</dbReference>
<dbReference type="InterPro" id="IPR006439">
    <property type="entry name" value="HAD-SF_hydro_IA"/>
</dbReference>
<dbReference type="Gene3D" id="3.40.50.1000">
    <property type="entry name" value="HAD superfamily/HAD-like"/>
    <property type="match status" value="1"/>
</dbReference>
<dbReference type="Pfam" id="PF00702">
    <property type="entry name" value="Hydrolase"/>
    <property type="match status" value="1"/>
</dbReference>
<dbReference type="SFLD" id="SFLDS00003">
    <property type="entry name" value="Haloacid_Dehalogenase"/>
    <property type="match status" value="1"/>
</dbReference>